<dbReference type="PROSITE" id="PS52015">
    <property type="entry name" value="TONB_CTD"/>
    <property type="match status" value="1"/>
</dbReference>
<dbReference type="STRING" id="1116472.MGMO_103c00220"/>
<dbReference type="PATRIC" id="fig|1116472.3.peg.2804"/>
<dbReference type="GO" id="GO:0031992">
    <property type="term" value="F:energy transducer activity"/>
    <property type="evidence" value="ECO:0007669"/>
    <property type="project" value="TreeGrafter"/>
</dbReference>
<dbReference type="GO" id="GO:0098797">
    <property type="term" value="C:plasma membrane protein complex"/>
    <property type="evidence" value="ECO:0007669"/>
    <property type="project" value="TreeGrafter"/>
</dbReference>
<evidence type="ECO:0000256" key="3">
    <source>
        <dbReference type="ARBA" id="ARBA00022448"/>
    </source>
</evidence>
<dbReference type="AlphaFoldDB" id="V5BDS2"/>
<evidence type="ECO:0000313" key="12">
    <source>
        <dbReference type="EMBL" id="ESS71455.1"/>
    </source>
</evidence>
<comment type="subcellular location">
    <subcellularLocation>
        <location evidence="1">Cell inner membrane</location>
        <topology evidence="1">Single-pass membrane protein</topology>
        <orientation evidence="1">Periplasmic side</orientation>
    </subcellularLocation>
</comment>
<proteinExistence type="inferred from homology"/>
<keyword evidence="6" id="KW-0812">Transmembrane</keyword>
<keyword evidence="5" id="KW-0997">Cell inner membrane</keyword>
<dbReference type="InterPro" id="IPR037682">
    <property type="entry name" value="TonB_C"/>
</dbReference>
<dbReference type="PANTHER" id="PTHR33446">
    <property type="entry name" value="PROTEIN TONB-RELATED"/>
    <property type="match status" value="1"/>
</dbReference>
<accession>V5BDS2</accession>
<evidence type="ECO:0000256" key="2">
    <source>
        <dbReference type="ARBA" id="ARBA00006555"/>
    </source>
</evidence>
<dbReference type="SUPFAM" id="SSF74653">
    <property type="entry name" value="TolA/TonB C-terminal domain"/>
    <property type="match status" value="1"/>
</dbReference>
<keyword evidence="9" id="KW-0472">Membrane</keyword>
<feature type="compositionally biased region" description="Polar residues" evidence="10">
    <location>
        <begin position="134"/>
        <end position="149"/>
    </location>
</feature>
<keyword evidence="13" id="KW-1185">Reference proteome</keyword>
<dbReference type="GO" id="GO:0055085">
    <property type="term" value="P:transmembrane transport"/>
    <property type="evidence" value="ECO:0007669"/>
    <property type="project" value="InterPro"/>
</dbReference>
<keyword evidence="7" id="KW-0653">Protein transport</keyword>
<protein>
    <submittedName>
        <fullName evidence="12">TonB family protein</fullName>
    </submittedName>
</protein>
<evidence type="ECO:0000256" key="5">
    <source>
        <dbReference type="ARBA" id="ARBA00022519"/>
    </source>
</evidence>
<evidence type="ECO:0000313" key="13">
    <source>
        <dbReference type="Proteomes" id="UP000017842"/>
    </source>
</evidence>
<dbReference type="InterPro" id="IPR006260">
    <property type="entry name" value="TonB/TolA_C"/>
</dbReference>
<dbReference type="RefSeq" id="WP_023495499.1">
    <property type="nucleotide sequence ID" value="NZ_AYLO01000098.1"/>
</dbReference>
<feature type="compositionally biased region" description="Polar residues" evidence="10">
    <location>
        <begin position="118"/>
        <end position="127"/>
    </location>
</feature>
<evidence type="ECO:0000259" key="11">
    <source>
        <dbReference type="PROSITE" id="PS52015"/>
    </source>
</evidence>
<dbReference type="Pfam" id="PF03544">
    <property type="entry name" value="TonB_C"/>
    <property type="match status" value="1"/>
</dbReference>
<comment type="similarity">
    <text evidence="2">Belongs to the TonB family.</text>
</comment>
<dbReference type="eggNOG" id="COG0810">
    <property type="taxonomic scope" value="Bacteria"/>
</dbReference>
<evidence type="ECO:0000256" key="9">
    <source>
        <dbReference type="ARBA" id="ARBA00023136"/>
    </source>
</evidence>
<dbReference type="Proteomes" id="UP000017842">
    <property type="component" value="Unassembled WGS sequence"/>
</dbReference>
<comment type="caution">
    <text evidence="12">The sequence shown here is derived from an EMBL/GenBank/DDBJ whole genome shotgun (WGS) entry which is preliminary data.</text>
</comment>
<keyword evidence="8" id="KW-1133">Transmembrane helix</keyword>
<evidence type="ECO:0000256" key="7">
    <source>
        <dbReference type="ARBA" id="ARBA00022927"/>
    </source>
</evidence>
<keyword evidence="3" id="KW-0813">Transport</keyword>
<sequence>MENSPTPVPWDFIEGKGNPKVDLTWAVLGLVMFAHLTTFAALHPGQEPLPEASLPQPIMVSLLGEPQVIPQKSEPLPPEQKRQKSVNAKNIAKKLTQQPQKAMPIAHKRPAFKPVVAQEQSSKTESLVTPPKTEASQVSAVTPNAAKTSKPSDETPIYRAPNFNAAYLHNPNPNYPAISRRLGEQGKVLLQVQVTADGTASLVVLHVSSGSERLDQAALEAVKKWRFIPAKRGEQAVSASVIVPVRFSIEG</sequence>
<dbReference type="Gene3D" id="3.30.1150.10">
    <property type="match status" value="1"/>
</dbReference>
<dbReference type="PANTHER" id="PTHR33446:SF2">
    <property type="entry name" value="PROTEIN TONB"/>
    <property type="match status" value="1"/>
</dbReference>
<evidence type="ECO:0000256" key="1">
    <source>
        <dbReference type="ARBA" id="ARBA00004383"/>
    </source>
</evidence>
<feature type="region of interest" description="Disordered" evidence="10">
    <location>
        <begin position="118"/>
        <end position="157"/>
    </location>
</feature>
<evidence type="ECO:0000256" key="8">
    <source>
        <dbReference type="ARBA" id="ARBA00022989"/>
    </source>
</evidence>
<reference evidence="12 13" key="1">
    <citation type="journal article" date="2013" name="Genome Announc.">
        <title>Draft Genome Sequence of the Methanotrophic Gammaproteobacterium Methyloglobulus morosus DSM 22980 Strain KoM1.</title>
        <authorList>
            <person name="Poehlein A."/>
            <person name="Deutzmann J.S."/>
            <person name="Daniel R."/>
            <person name="Simeonova D.D."/>
        </authorList>
    </citation>
    <scope>NUCLEOTIDE SEQUENCE [LARGE SCALE GENOMIC DNA]</scope>
    <source>
        <strain evidence="12 13">KoM1</strain>
    </source>
</reference>
<dbReference type="NCBIfam" id="TIGR01352">
    <property type="entry name" value="tonB_Cterm"/>
    <property type="match status" value="1"/>
</dbReference>
<dbReference type="InterPro" id="IPR051045">
    <property type="entry name" value="TonB-dependent_transducer"/>
</dbReference>
<gene>
    <name evidence="12" type="ORF">MGMO_103c00220</name>
</gene>
<organism evidence="12 13">
    <name type="scientific">Methyloglobulus morosus KoM1</name>
    <dbReference type="NCBI Taxonomy" id="1116472"/>
    <lineage>
        <taxon>Bacteria</taxon>
        <taxon>Pseudomonadati</taxon>
        <taxon>Pseudomonadota</taxon>
        <taxon>Gammaproteobacteria</taxon>
        <taxon>Methylococcales</taxon>
        <taxon>Methylococcaceae</taxon>
        <taxon>Methyloglobulus</taxon>
    </lineage>
</organism>
<keyword evidence="4" id="KW-1003">Cell membrane</keyword>
<name>V5BDS2_9GAMM</name>
<evidence type="ECO:0000256" key="4">
    <source>
        <dbReference type="ARBA" id="ARBA00022475"/>
    </source>
</evidence>
<evidence type="ECO:0000256" key="6">
    <source>
        <dbReference type="ARBA" id="ARBA00022692"/>
    </source>
</evidence>
<feature type="domain" description="TonB C-terminal" evidence="11">
    <location>
        <begin position="160"/>
        <end position="251"/>
    </location>
</feature>
<dbReference type="GO" id="GO:0015031">
    <property type="term" value="P:protein transport"/>
    <property type="evidence" value="ECO:0007669"/>
    <property type="project" value="UniProtKB-KW"/>
</dbReference>
<evidence type="ECO:0000256" key="10">
    <source>
        <dbReference type="SAM" id="MobiDB-lite"/>
    </source>
</evidence>
<dbReference type="EMBL" id="AYLO01000098">
    <property type="protein sequence ID" value="ESS71455.1"/>
    <property type="molecule type" value="Genomic_DNA"/>
</dbReference>